<reference evidence="1 2" key="1">
    <citation type="submission" date="2016-10" db="EMBL/GenBank/DDBJ databases">
        <authorList>
            <person name="de Groot N.N."/>
        </authorList>
    </citation>
    <scope>NUCLEOTIDE SEQUENCE [LARGE SCALE GENOMIC DNA]</scope>
    <source>
        <strain evidence="1 2">DSM 15827</strain>
    </source>
</reference>
<dbReference type="STRING" id="137733.SAMN05421767_1269"/>
<sequence length="146" mass="15869">MKKFTASTTTTSGSMKVEATARDFKIVFDEPASVGGTDAGMNPPEGLLCALGACQTIVARMFAKAQGLSFEELRIDLEAELDPRGFRGEEGIRTGLQEIRSTMHFKSDESPERLQAFAEFIEKTCPVGETLAHGTKVVLNPVEIEK</sequence>
<dbReference type="OrthoDB" id="1433018at2"/>
<accession>A0A1H9MCQ3</accession>
<dbReference type="PANTHER" id="PTHR35368">
    <property type="entry name" value="HYDROPEROXIDE REDUCTASE"/>
    <property type="match status" value="1"/>
</dbReference>
<dbReference type="EMBL" id="FOGF01000026">
    <property type="protein sequence ID" value="SER21412.1"/>
    <property type="molecule type" value="Genomic_DNA"/>
</dbReference>
<dbReference type="SUPFAM" id="SSF82784">
    <property type="entry name" value="OsmC-like"/>
    <property type="match status" value="1"/>
</dbReference>
<dbReference type="InterPro" id="IPR052924">
    <property type="entry name" value="OsmC/Ohr_hydroprdx_reductase"/>
</dbReference>
<dbReference type="Proteomes" id="UP000198556">
    <property type="component" value="Unassembled WGS sequence"/>
</dbReference>
<gene>
    <name evidence="1" type="ORF">SAMN05421767_1269</name>
</gene>
<name>A0A1H9MCQ3_9LACT</name>
<dbReference type="Pfam" id="PF02566">
    <property type="entry name" value="OsmC"/>
    <property type="match status" value="1"/>
</dbReference>
<organism evidence="1 2">
    <name type="scientific">Granulicatella balaenopterae</name>
    <dbReference type="NCBI Taxonomy" id="137733"/>
    <lineage>
        <taxon>Bacteria</taxon>
        <taxon>Bacillati</taxon>
        <taxon>Bacillota</taxon>
        <taxon>Bacilli</taxon>
        <taxon>Lactobacillales</taxon>
        <taxon>Carnobacteriaceae</taxon>
        <taxon>Granulicatella</taxon>
    </lineage>
</organism>
<dbReference type="RefSeq" id="WP_089746994.1">
    <property type="nucleotide sequence ID" value="NZ_FOGF01000026.1"/>
</dbReference>
<dbReference type="InterPro" id="IPR036102">
    <property type="entry name" value="OsmC/Ohrsf"/>
</dbReference>
<dbReference type="Gene3D" id="3.30.300.20">
    <property type="match status" value="1"/>
</dbReference>
<proteinExistence type="predicted"/>
<protein>
    <submittedName>
        <fullName evidence="1">Uncharacterized OsmC-related protein</fullName>
    </submittedName>
</protein>
<dbReference type="InterPro" id="IPR003718">
    <property type="entry name" value="OsmC/Ohr_fam"/>
</dbReference>
<dbReference type="AlphaFoldDB" id="A0A1H9MCQ3"/>
<keyword evidence="2" id="KW-1185">Reference proteome</keyword>
<evidence type="ECO:0000313" key="1">
    <source>
        <dbReference type="EMBL" id="SER21412.1"/>
    </source>
</evidence>
<dbReference type="InterPro" id="IPR015946">
    <property type="entry name" value="KH_dom-like_a/b"/>
</dbReference>
<evidence type="ECO:0000313" key="2">
    <source>
        <dbReference type="Proteomes" id="UP000198556"/>
    </source>
</evidence>
<dbReference type="PANTHER" id="PTHR35368:SF1">
    <property type="entry name" value="HYDROPEROXIDE REDUCTASE"/>
    <property type="match status" value="1"/>
</dbReference>